<dbReference type="InterPro" id="IPR026113">
    <property type="entry name" value="METTL2/6/8-like"/>
</dbReference>
<dbReference type="Pfam" id="PF08242">
    <property type="entry name" value="Methyltransf_12"/>
    <property type="match status" value="1"/>
</dbReference>
<dbReference type="PANTHER" id="PTHR22809">
    <property type="entry name" value="METHYLTRANSFERASE-RELATED"/>
    <property type="match status" value="1"/>
</dbReference>
<dbReference type="SUPFAM" id="SSF53335">
    <property type="entry name" value="S-adenosyl-L-methionine-dependent methyltransferases"/>
    <property type="match status" value="1"/>
</dbReference>
<dbReference type="GO" id="GO:0032259">
    <property type="term" value="P:methylation"/>
    <property type="evidence" value="ECO:0007669"/>
    <property type="project" value="UniProtKB-KW"/>
</dbReference>
<evidence type="ECO:0000256" key="1">
    <source>
        <dbReference type="ARBA" id="ARBA00009725"/>
    </source>
</evidence>
<feature type="domain" description="Methyltransferase type 12" evidence="5">
    <location>
        <begin position="143"/>
        <end position="241"/>
    </location>
</feature>
<evidence type="ECO:0000256" key="3">
    <source>
        <dbReference type="ARBA" id="ARBA00022679"/>
    </source>
</evidence>
<dbReference type="GO" id="GO:0052735">
    <property type="term" value="F:tRNA (cytidine-3-)-methyltransferase activity"/>
    <property type="evidence" value="ECO:0007669"/>
    <property type="project" value="TreeGrafter"/>
</dbReference>
<dbReference type="Proteomes" id="UP000298327">
    <property type="component" value="Unassembled WGS sequence"/>
</dbReference>
<dbReference type="InterPro" id="IPR013217">
    <property type="entry name" value="Methyltransf_12"/>
</dbReference>
<feature type="compositionally biased region" description="Polar residues" evidence="4">
    <location>
        <begin position="13"/>
        <end position="44"/>
    </location>
</feature>
<evidence type="ECO:0000259" key="5">
    <source>
        <dbReference type="Pfam" id="PF08242"/>
    </source>
</evidence>
<dbReference type="CDD" id="cd02440">
    <property type="entry name" value="AdoMet_MTases"/>
    <property type="match status" value="1"/>
</dbReference>
<feature type="region of interest" description="Disordered" evidence="4">
    <location>
        <begin position="1"/>
        <end position="46"/>
    </location>
</feature>
<dbReference type="Gene3D" id="3.40.50.150">
    <property type="entry name" value="Vaccinia Virus protein VP39"/>
    <property type="match status" value="1"/>
</dbReference>
<evidence type="ECO:0000256" key="4">
    <source>
        <dbReference type="SAM" id="MobiDB-lite"/>
    </source>
</evidence>
<evidence type="ECO:0000313" key="7">
    <source>
        <dbReference type="Proteomes" id="UP000298327"/>
    </source>
</evidence>
<sequence>MRALLHPLRNAHPRSTTSTQPNRPSARGQSALSSRTTPPSQPNTFIPHRFLTEEADVWSQNAWDHVPAPDDQADTIARALERQRLAPVPDEEKPKYNEKPAKHWDNFYKMNASNFFKNRKWLHVEFPDLVATLQSLAGPRTVVEIGCGAGNSVFPLLSENQNPGLKLHAYDYSSHAVKLVQHNPLYEQPPCGTITASVWDLTSTSLPADLAPGSADIVVLVFVLSALHPAEWHRAVANIHTVRRQLVHQPPIPLTFDQILKPGGLVLMRDYGRHDLTQLRFRGNRLLDENLYIRGDKTRVYFFDADDLARLFTGAAAPQNAVTTTTTETEEPDADEATV</sequence>
<keyword evidence="3" id="KW-0808">Transferase</keyword>
<dbReference type="PANTHER" id="PTHR22809:SF11">
    <property type="entry name" value="TRNA N(3)-METHYLCYTIDINE METHYLTRANSFERASE METTL2"/>
    <property type="match status" value="1"/>
</dbReference>
<dbReference type="AlphaFoldDB" id="A0A4Y9Y274"/>
<dbReference type="InterPro" id="IPR029063">
    <property type="entry name" value="SAM-dependent_MTases_sf"/>
</dbReference>
<feature type="non-terminal residue" evidence="6">
    <location>
        <position position="339"/>
    </location>
</feature>
<dbReference type="STRING" id="205917.A0A4Y9Y274"/>
<keyword evidence="2" id="KW-0489">Methyltransferase</keyword>
<dbReference type="EMBL" id="SEOQ01000818">
    <property type="protein sequence ID" value="TFY56554.1"/>
    <property type="molecule type" value="Genomic_DNA"/>
</dbReference>
<feature type="compositionally biased region" description="Acidic residues" evidence="4">
    <location>
        <begin position="328"/>
        <end position="339"/>
    </location>
</feature>
<evidence type="ECO:0000313" key="6">
    <source>
        <dbReference type="EMBL" id="TFY56554.1"/>
    </source>
</evidence>
<evidence type="ECO:0000256" key="2">
    <source>
        <dbReference type="ARBA" id="ARBA00022603"/>
    </source>
</evidence>
<gene>
    <name evidence="6" type="ORF">EVG20_g8885</name>
</gene>
<accession>A0A4Y9Y274</accession>
<feature type="region of interest" description="Disordered" evidence="4">
    <location>
        <begin position="320"/>
        <end position="339"/>
    </location>
</feature>
<reference evidence="6 7" key="1">
    <citation type="submission" date="2019-02" db="EMBL/GenBank/DDBJ databases">
        <title>Genome sequencing of the rare red list fungi Dentipellis fragilis.</title>
        <authorList>
            <person name="Buettner E."/>
            <person name="Kellner H."/>
        </authorList>
    </citation>
    <scope>NUCLEOTIDE SEQUENCE [LARGE SCALE GENOMIC DNA]</scope>
    <source>
        <strain evidence="6 7">DSM 105465</strain>
    </source>
</reference>
<comment type="caution">
    <text evidence="6">The sequence shown here is derived from an EMBL/GenBank/DDBJ whole genome shotgun (WGS) entry which is preliminary data.</text>
</comment>
<dbReference type="OrthoDB" id="417697at2759"/>
<organism evidence="6 7">
    <name type="scientific">Dentipellis fragilis</name>
    <dbReference type="NCBI Taxonomy" id="205917"/>
    <lineage>
        <taxon>Eukaryota</taxon>
        <taxon>Fungi</taxon>
        <taxon>Dikarya</taxon>
        <taxon>Basidiomycota</taxon>
        <taxon>Agaricomycotina</taxon>
        <taxon>Agaricomycetes</taxon>
        <taxon>Russulales</taxon>
        <taxon>Hericiaceae</taxon>
        <taxon>Dentipellis</taxon>
    </lineage>
</organism>
<dbReference type="PIRSF" id="PIRSF037755">
    <property type="entry name" value="Mettl2_prd"/>
    <property type="match status" value="1"/>
</dbReference>
<protein>
    <recommendedName>
        <fullName evidence="5">Methyltransferase type 12 domain-containing protein</fullName>
    </recommendedName>
</protein>
<keyword evidence="7" id="KW-1185">Reference proteome</keyword>
<name>A0A4Y9Y274_9AGAM</name>
<proteinExistence type="inferred from homology"/>
<comment type="similarity">
    <text evidence="1">Belongs to the methyltransferase superfamily. METL family.</text>
</comment>